<name>A0A2J7PB64_9NEOP</name>
<proteinExistence type="predicted"/>
<dbReference type="AlphaFoldDB" id="A0A2J7PB64"/>
<dbReference type="EMBL" id="NEVH01027505">
    <property type="protein sequence ID" value="PNF13579.1"/>
    <property type="molecule type" value="Genomic_DNA"/>
</dbReference>
<reference evidence="2 3" key="1">
    <citation type="submission" date="2017-12" db="EMBL/GenBank/DDBJ databases">
        <title>Hemimetabolous genomes reveal molecular basis of termite eusociality.</title>
        <authorList>
            <person name="Harrison M.C."/>
            <person name="Jongepier E."/>
            <person name="Robertson H.M."/>
            <person name="Arning N."/>
            <person name="Bitard-Feildel T."/>
            <person name="Chao H."/>
            <person name="Childers C.P."/>
            <person name="Dinh H."/>
            <person name="Doddapaneni H."/>
            <person name="Dugan S."/>
            <person name="Gowin J."/>
            <person name="Greiner C."/>
            <person name="Han Y."/>
            <person name="Hu H."/>
            <person name="Hughes D.S.T."/>
            <person name="Huylmans A.-K."/>
            <person name="Kemena C."/>
            <person name="Kremer L.P.M."/>
            <person name="Lee S.L."/>
            <person name="Lopez-Ezquerra A."/>
            <person name="Mallet L."/>
            <person name="Monroy-Kuhn J.M."/>
            <person name="Moser A."/>
            <person name="Murali S.C."/>
            <person name="Muzny D.M."/>
            <person name="Otani S."/>
            <person name="Piulachs M.-D."/>
            <person name="Poelchau M."/>
            <person name="Qu J."/>
            <person name="Schaub F."/>
            <person name="Wada-Katsumata A."/>
            <person name="Worley K.C."/>
            <person name="Xie Q."/>
            <person name="Ylla G."/>
            <person name="Poulsen M."/>
            <person name="Gibbs R.A."/>
            <person name="Schal C."/>
            <person name="Richards S."/>
            <person name="Belles X."/>
            <person name="Korb J."/>
            <person name="Bornberg-Bauer E."/>
        </authorList>
    </citation>
    <scope>NUCLEOTIDE SEQUENCE [LARGE SCALE GENOMIC DNA]</scope>
    <source>
        <tissue evidence="2">Whole body</tissue>
    </source>
</reference>
<gene>
    <name evidence="2" type="ORF">B7P43_G18400</name>
</gene>
<evidence type="ECO:0000256" key="1">
    <source>
        <dbReference type="SAM" id="MobiDB-lite"/>
    </source>
</evidence>
<dbReference type="InParanoid" id="A0A2J7PB64"/>
<evidence type="ECO:0000313" key="2">
    <source>
        <dbReference type="EMBL" id="PNF13579.1"/>
    </source>
</evidence>
<feature type="region of interest" description="Disordered" evidence="1">
    <location>
        <begin position="1"/>
        <end position="20"/>
    </location>
</feature>
<sequence>MSFKWSGGATFDGAGGSGAKAPRYYNIVLESESEQPTDEDSESVHSIQGKETGLCVLVFCYKNLMVMNVC</sequence>
<comment type="caution">
    <text evidence="2">The sequence shown here is derived from an EMBL/GenBank/DDBJ whole genome shotgun (WGS) entry which is preliminary data.</text>
</comment>
<protein>
    <submittedName>
        <fullName evidence="2">Uncharacterized protein</fullName>
    </submittedName>
</protein>
<keyword evidence="3" id="KW-1185">Reference proteome</keyword>
<evidence type="ECO:0000313" key="3">
    <source>
        <dbReference type="Proteomes" id="UP000235965"/>
    </source>
</evidence>
<dbReference type="OrthoDB" id="24526at2759"/>
<dbReference type="Proteomes" id="UP000235965">
    <property type="component" value="Unassembled WGS sequence"/>
</dbReference>
<accession>A0A2J7PB64</accession>
<organism evidence="2 3">
    <name type="scientific">Cryptotermes secundus</name>
    <dbReference type="NCBI Taxonomy" id="105785"/>
    <lineage>
        <taxon>Eukaryota</taxon>
        <taxon>Metazoa</taxon>
        <taxon>Ecdysozoa</taxon>
        <taxon>Arthropoda</taxon>
        <taxon>Hexapoda</taxon>
        <taxon>Insecta</taxon>
        <taxon>Pterygota</taxon>
        <taxon>Neoptera</taxon>
        <taxon>Polyneoptera</taxon>
        <taxon>Dictyoptera</taxon>
        <taxon>Blattodea</taxon>
        <taxon>Blattoidea</taxon>
        <taxon>Termitoidae</taxon>
        <taxon>Kalotermitidae</taxon>
        <taxon>Cryptotermitinae</taxon>
        <taxon>Cryptotermes</taxon>
    </lineage>
</organism>